<name>A0A3P6DP55_BRAOL</name>
<organism evidence="1">
    <name type="scientific">Brassica oleracea</name>
    <name type="common">Wild cabbage</name>
    <dbReference type="NCBI Taxonomy" id="3712"/>
    <lineage>
        <taxon>Eukaryota</taxon>
        <taxon>Viridiplantae</taxon>
        <taxon>Streptophyta</taxon>
        <taxon>Embryophyta</taxon>
        <taxon>Tracheophyta</taxon>
        <taxon>Spermatophyta</taxon>
        <taxon>Magnoliopsida</taxon>
        <taxon>eudicotyledons</taxon>
        <taxon>Gunneridae</taxon>
        <taxon>Pentapetalae</taxon>
        <taxon>rosids</taxon>
        <taxon>malvids</taxon>
        <taxon>Brassicales</taxon>
        <taxon>Brassicaceae</taxon>
        <taxon>Brassiceae</taxon>
        <taxon>Brassica</taxon>
    </lineage>
</organism>
<reference evidence="1" key="1">
    <citation type="submission" date="2018-11" db="EMBL/GenBank/DDBJ databases">
        <authorList>
            <consortium name="Genoscope - CEA"/>
            <person name="William W."/>
        </authorList>
    </citation>
    <scope>NUCLEOTIDE SEQUENCE</scope>
</reference>
<dbReference type="EMBL" id="LR031874">
    <property type="protein sequence ID" value="VDD22342.1"/>
    <property type="molecule type" value="Genomic_DNA"/>
</dbReference>
<dbReference type="AlphaFoldDB" id="A0A3P6DP55"/>
<sequence>IGRILSCLEVEILDFPIQQCEAIHSLSLCFTQRYDRVLIFLLLLPCRFMSLDSTSPVPIKSYGTTCFVAPGFEAWFYSACTIHYGKFLNRHVFARGLFISSAGFGFRRLFLTRRLWV</sequence>
<accession>A0A3P6DP55</accession>
<feature type="non-terminal residue" evidence="1">
    <location>
        <position position="1"/>
    </location>
</feature>
<gene>
    <name evidence="1" type="ORF">BOLC2T08606H</name>
</gene>
<proteinExistence type="predicted"/>
<evidence type="ECO:0000313" key="1">
    <source>
        <dbReference type="EMBL" id="VDD22342.1"/>
    </source>
</evidence>
<protein>
    <submittedName>
        <fullName evidence="1">Uncharacterized protein</fullName>
    </submittedName>
</protein>